<sequence length="259" mass="27259">MVSLGAQSASDIASVGETDGSVLVVPVGSIEQHGEHLPVMTDTLLANGVATAGAKHAAEDVPVLVAPPIRPGYSPHHLSLGGTLSAGFETLLNFVRDTADSGLENGFDALLLVNGHGGNTPLIGAAVSELGREHPETEILGVTYFELVTDFVDEVRDSDTGGMAHGGEFETSLMMYLHPELVDTDAMPATYWDEQYDLGGDDLVSGGPLSVYRQFEEYSDSGAIGDPNVADETTGEQLFEATTEAFAELLVEVHEQNAD</sequence>
<keyword evidence="2" id="KW-0479">Metal-binding</keyword>
<reference evidence="5 6" key="1">
    <citation type="journal article" date="2014" name="PLoS Genet.">
        <title>Phylogenetically driven sequencing of extremely halophilic archaea reveals strategies for static and dynamic osmo-response.</title>
        <authorList>
            <person name="Becker E.A."/>
            <person name="Seitzer P.M."/>
            <person name="Tritt A."/>
            <person name="Larsen D."/>
            <person name="Krusor M."/>
            <person name="Yao A.I."/>
            <person name="Wu D."/>
            <person name="Madern D."/>
            <person name="Eisen J.A."/>
            <person name="Darling A.E."/>
            <person name="Facciotti M.T."/>
        </authorList>
    </citation>
    <scope>NUCLEOTIDE SEQUENCE [LARGE SCALE GENOMIC DNA]</scope>
    <source>
        <strain evidence="5 6">DSM 18795</strain>
    </source>
</reference>
<evidence type="ECO:0000256" key="1">
    <source>
        <dbReference type="ARBA" id="ARBA00001947"/>
    </source>
</evidence>
<dbReference type="GO" id="GO:0016811">
    <property type="term" value="F:hydrolase activity, acting on carbon-nitrogen (but not peptide) bonds, in linear amides"/>
    <property type="evidence" value="ECO:0007669"/>
    <property type="project" value="TreeGrafter"/>
</dbReference>
<keyword evidence="6" id="KW-1185">Reference proteome</keyword>
<evidence type="ECO:0000256" key="4">
    <source>
        <dbReference type="ARBA" id="ARBA00022833"/>
    </source>
</evidence>
<evidence type="ECO:0000313" key="5">
    <source>
        <dbReference type="EMBL" id="ELY61972.1"/>
    </source>
</evidence>
<evidence type="ECO:0000313" key="6">
    <source>
        <dbReference type="Proteomes" id="UP000011531"/>
    </source>
</evidence>
<dbReference type="Proteomes" id="UP000011531">
    <property type="component" value="Unassembled WGS sequence"/>
</dbReference>
<evidence type="ECO:0000256" key="3">
    <source>
        <dbReference type="ARBA" id="ARBA00022801"/>
    </source>
</evidence>
<organism evidence="5 6">
    <name type="scientific">Natronococcus jeotgali DSM 18795</name>
    <dbReference type="NCBI Taxonomy" id="1227498"/>
    <lineage>
        <taxon>Archaea</taxon>
        <taxon>Methanobacteriati</taxon>
        <taxon>Methanobacteriota</taxon>
        <taxon>Stenosarchaea group</taxon>
        <taxon>Halobacteria</taxon>
        <taxon>Halobacteriales</taxon>
        <taxon>Natrialbaceae</taxon>
        <taxon>Natronococcus</taxon>
    </lineage>
</organism>
<dbReference type="GO" id="GO:0009231">
    <property type="term" value="P:riboflavin biosynthetic process"/>
    <property type="evidence" value="ECO:0007669"/>
    <property type="project" value="TreeGrafter"/>
</dbReference>
<dbReference type="PANTHER" id="PTHR35005">
    <property type="entry name" value="3-DEHYDRO-SCYLLO-INOSOSE HYDROLASE"/>
    <property type="match status" value="1"/>
</dbReference>
<comment type="cofactor">
    <cofactor evidence="1">
        <name>Zn(2+)</name>
        <dbReference type="ChEBI" id="CHEBI:29105"/>
    </cofactor>
</comment>
<dbReference type="GO" id="GO:0046872">
    <property type="term" value="F:metal ion binding"/>
    <property type="evidence" value="ECO:0007669"/>
    <property type="project" value="UniProtKB-KW"/>
</dbReference>
<dbReference type="SUPFAM" id="SSF102215">
    <property type="entry name" value="Creatininase"/>
    <property type="match status" value="1"/>
</dbReference>
<dbReference type="Pfam" id="PF02633">
    <property type="entry name" value="Creatininase"/>
    <property type="match status" value="1"/>
</dbReference>
<dbReference type="PATRIC" id="fig|1227498.3.peg.1691"/>
<keyword evidence="4" id="KW-0862">Zinc</keyword>
<gene>
    <name evidence="5" type="ORF">C492_08625</name>
</gene>
<name>L9XK64_9EURY</name>
<comment type="caution">
    <text evidence="5">The sequence shown here is derived from an EMBL/GenBank/DDBJ whole genome shotgun (WGS) entry which is preliminary data.</text>
</comment>
<evidence type="ECO:0008006" key="7">
    <source>
        <dbReference type="Google" id="ProtNLM"/>
    </source>
</evidence>
<accession>L9XK64</accession>
<keyword evidence="3" id="KW-0378">Hydrolase</keyword>
<dbReference type="Gene3D" id="3.40.50.10310">
    <property type="entry name" value="Creatininase"/>
    <property type="match status" value="1"/>
</dbReference>
<dbReference type="EMBL" id="AOIA01000078">
    <property type="protein sequence ID" value="ELY61972.1"/>
    <property type="molecule type" value="Genomic_DNA"/>
</dbReference>
<dbReference type="STRING" id="1227498.C492_08625"/>
<evidence type="ECO:0000256" key="2">
    <source>
        <dbReference type="ARBA" id="ARBA00022723"/>
    </source>
</evidence>
<protein>
    <recommendedName>
        <fullName evidence="7">Creatininase</fullName>
    </recommendedName>
</protein>
<proteinExistence type="predicted"/>
<dbReference type="AlphaFoldDB" id="L9XK64"/>
<dbReference type="InterPro" id="IPR003785">
    <property type="entry name" value="Creatininase/forma_Hydrolase"/>
</dbReference>
<dbReference type="InterPro" id="IPR024087">
    <property type="entry name" value="Creatininase-like_sf"/>
</dbReference>
<dbReference type="PANTHER" id="PTHR35005:SF1">
    <property type="entry name" value="2-AMINO-5-FORMYLAMINO-6-RIBOSYLAMINOPYRIMIDIN-4(3H)-ONE 5'-MONOPHOSPHATE DEFORMYLASE"/>
    <property type="match status" value="1"/>
</dbReference>